<evidence type="ECO:0000313" key="2">
    <source>
        <dbReference type="EMBL" id="VEB86105.1"/>
    </source>
</evidence>
<name>A0A3S4I7X6_CITKO</name>
<dbReference type="AlphaFoldDB" id="A0A3S4I7X6"/>
<feature type="chain" id="PRO_5018704822" evidence="1">
    <location>
        <begin position="23"/>
        <end position="125"/>
    </location>
</feature>
<reference evidence="2 3" key="1">
    <citation type="submission" date="2018-12" db="EMBL/GenBank/DDBJ databases">
        <authorList>
            <consortium name="Pathogen Informatics"/>
        </authorList>
    </citation>
    <scope>NUCLEOTIDE SEQUENCE [LARGE SCALE GENOMIC DNA]</scope>
    <source>
        <strain evidence="2 3">NCTC11075</strain>
    </source>
</reference>
<evidence type="ECO:0000256" key="1">
    <source>
        <dbReference type="SAM" id="SignalP"/>
    </source>
</evidence>
<dbReference type="Proteomes" id="UP000270272">
    <property type="component" value="Chromosome"/>
</dbReference>
<keyword evidence="1" id="KW-0732">Signal</keyword>
<accession>A0A3S4I7X6</accession>
<sequence length="125" mass="12692">MKRSIIAASVLSAIFMSAGVFAAELETGTLTIEGEVINSSCYFKNGLDDSRIVLPGVDASRFSGLSAGETVGAEEGTQTAMKIVCPVGSGLKTIRITNGVFNASGVLKKSSGGAEGVGFNLKAGK</sequence>
<dbReference type="EMBL" id="LR134204">
    <property type="protein sequence ID" value="VEB86105.1"/>
    <property type="molecule type" value="Genomic_DNA"/>
</dbReference>
<evidence type="ECO:0000313" key="3">
    <source>
        <dbReference type="Proteomes" id="UP000270272"/>
    </source>
</evidence>
<gene>
    <name evidence="2" type="ORF">NCTC11075_01012</name>
</gene>
<protein>
    <submittedName>
        <fullName evidence="2">Major fimbrial subunit</fullName>
    </submittedName>
</protein>
<dbReference type="GO" id="GO:0007155">
    <property type="term" value="P:cell adhesion"/>
    <property type="evidence" value="ECO:0007669"/>
    <property type="project" value="InterPro"/>
</dbReference>
<proteinExistence type="predicted"/>
<dbReference type="GO" id="GO:0009289">
    <property type="term" value="C:pilus"/>
    <property type="evidence" value="ECO:0007669"/>
    <property type="project" value="InterPro"/>
</dbReference>
<organism evidence="2 3">
    <name type="scientific">Citrobacter koseri</name>
    <name type="common">Citrobacter diversus</name>
    <dbReference type="NCBI Taxonomy" id="545"/>
    <lineage>
        <taxon>Bacteria</taxon>
        <taxon>Pseudomonadati</taxon>
        <taxon>Pseudomonadota</taxon>
        <taxon>Gammaproteobacteria</taxon>
        <taxon>Enterobacterales</taxon>
        <taxon>Enterobacteriaceae</taxon>
        <taxon>Citrobacter</taxon>
    </lineage>
</organism>
<dbReference type="Gene3D" id="2.60.40.1090">
    <property type="entry name" value="Fimbrial-type adhesion domain"/>
    <property type="match status" value="1"/>
</dbReference>
<feature type="signal peptide" evidence="1">
    <location>
        <begin position="1"/>
        <end position="22"/>
    </location>
</feature>
<dbReference type="InterPro" id="IPR036937">
    <property type="entry name" value="Adhesion_dom_fimbrial_sf"/>
</dbReference>